<dbReference type="RefSeq" id="WP_183729536.1">
    <property type="nucleotide sequence ID" value="NZ_JACHID010000002.1"/>
</dbReference>
<keyword evidence="2" id="KW-1185">Reference proteome</keyword>
<protein>
    <submittedName>
        <fullName evidence="1">DNA recombination-dependent growth factor C</fullName>
    </submittedName>
</protein>
<evidence type="ECO:0000313" key="2">
    <source>
        <dbReference type="Proteomes" id="UP000528322"/>
    </source>
</evidence>
<organism evidence="1 2">
    <name type="scientific">Desulfurispira natronophila</name>
    <dbReference type="NCBI Taxonomy" id="682562"/>
    <lineage>
        <taxon>Bacteria</taxon>
        <taxon>Pseudomonadati</taxon>
        <taxon>Chrysiogenota</taxon>
        <taxon>Chrysiogenia</taxon>
        <taxon>Chrysiogenales</taxon>
        <taxon>Chrysiogenaceae</taxon>
        <taxon>Desulfurispira</taxon>
    </lineage>
</organism>
<sequence length="208" mass="24558">MAFYTGSISYTPYMVQGEAGIDYMDELSECLIKHRFVSFDEVEFSESTMGWVSPKNFLHNHFTTDDVFPSREHMLVSLRLDKKVVPSPMLKAMLPEREHQYRLDAGKERLSRDDRLFVKEQTRQHLLRQQYPQTKVWDVLYDIPAGRIYFGSTSQSANDLFVEYFRKSFDRKIFLMSPQWRMENMELSSAMAWAREQLAPENFGGDHE</sequence>
<dbReference type="Proteomes" id="UP000528322">
    <property type="component" value="Unassembled WGS sequence"/>
</dbReference>
<dbReference type="EMBL" id="JACHID010000002">
    <property type="protein sequence ID" value="MBB5021227.1"/>
    <property type="molecule type" value="Genomic_DNA"/>
</dbReference>
<name>A0A7W8DGB3_9BACT</name>
<evidence type="ECO:0000313" key="1">
    <source>
        <dbReference type="EMBL" id="MBB5021227.1"/>
    </source>
</evidence>
<dbReference type="InterPro" id="IPR007476">
    <property type="entry name" value="RdgC"/>
</dbReference>
<dbReference type="GO" id="GO:0006310">
    <property type="term" value="P:DNA recombination"/>
    <property type="evidence" value="ECO:0007669"/>
    <property type="project" value="InterPro"/>
</dbReference>
<dbReference type="AlphaFoldDB" id="A0A7W8DGB3"/>
<dbReference type="Pfam" id="PF04381">
    <property type="entry name" value="RdgC"/>
    <property type="match status" value="1"/>
</dbReference>
<reference evidence="1 2" key="1">
    <citation type="submission" date="2020-08" db="EMBL/GenBank/DDBJ databases">
        <title>Genomic Encyclopedia of Type Strains, Phase IV (KMG-IV): sequencing the most valuable type-strain genomes for metagenomic binning, comparative biology and taxonomic classification.</title>
        <authorList>
            <person name="Goeker M."/>
        </authorList>
    </citation>
    <scope>NUCLEOTIDE SEQUENCE [LARGE SCALE GENOMIC DNA]</scope>
    <source>
        <strain evidence="1 2">DSM 22071</strain>
    </source>
</reference>
<gene>
    <name evidence="1" type="ORF">HNR37_000533</name>
</gene>
<accession>A0A7W8DGB3</accession>
<proteinExistence type="predicted"/>
<comment type="caution">
    <text evidence="1">The sequence shown here is derived from an EMBL/GenBank/DDBJ whole genome shotgun (WGS) entry which is preliminary data.</text>
</comment>